<evidence type="ECO:0000256" key="1">
    <source>
        <dbReference type="SAM" id="MobiDB-lite"/>
    </source>
</evidence>
<dbReference type="InterPro" id="IPR005693">
    <property type="entry name" value="Mce"/>
</dbReference>
<dbReference type="EMBL" id="JBHSXX010000001">
    <property type="protein sequence ID" value="MFC6867759.1"/>
    <property type="molecule type" value="Genomic_DNA"/>
</dbReference>
<dbReference type="Proteomes" id="UP001596337">
    <property type="component" value="Unassembled WGS sequence"/>
</dbReference>
<dbReference type="NCBIfam" id="TIGR00996">
    <property type="entry name" value="Mtu_fam_mce"/>
    <property type="match status" value="1"/>
</dbReference>
<dbReference type="RefSeq" id="WP_345400369.1">
    <property type="nucleotide sequence ID" value="NZ_BAABLA010000099.1"/>
</dbReference>
<reference evidence="4" key="1">
    <citation type="journal article" date="2019" name="Int. J. Syst. Evol. Microbiol.">
        <title>The Global Catalogue of Microorganisms (GCM) 10K type strain sequencing project: providing services to taxonomists for standard genome sequencing and annotation.</title>
        <authorList>
            <consortium name="The Broad Institute Genomics Platform"/>
            <consortium name="The Broad Institute Genome Sequencing Center for Infectious Disease"/>
            <person name="Wu L."/>
            <person name="Ma J."/>
        </authorList>
    </citation>
    <scope>NUCLEOTIDE SEQUENCE [LARGE SCALE GENOMIC DNA]</scope>
    <source>
        <strain evidence="4">KCTC 32255</strain>
    </source>
</reference>
<keyword evidence="4" id="KW-1185">Reference proteome</keyword>
<accession>A0ABW2BYV1</accession>
<comment type="caution">
    <text evidence="3">The sequence shown here is derived from an EMBL/GenBank/DDBJ whole genome shotgun (WGS) entry which is preliminary data.</text>
</comment>
<proteinExistence type="predicted"/>
<feature type="compositionally biased region" description="Gly residues" evidence="1">
    <location>
        <begin position="382"/>
        <end position="394"/>
    </location>
</feature>
<feature type="region of interest" description="Disordered" evidence="1">
    <location>
        <begin position="375"/>
        <end position="394"/>
    </location>
</feature>
<dbReference type="InterPro" id="IPR003399">
    <property type="entry name" value="Mce/MlaD"/>
</dbReference>
<evidence type="ECO:0000313" key="3">
    <source>
        <dbReference type="EMBL" id="MFC6867759.1"/>
    </source>
</evidence>
<gene>
    <name evidence="3" type="ORF">ACFQGD_11435</name>
</gene>
<sequence length="414" mass="43931">MARLKQRLPLGQIALFLVIALVSTAYVAVNAVGTDVVAPRNHYTVLMDDAGGLTPKSPVTYRGVTVGDVTDVVALPGDDGVRVELSVLADVKVPTDTEIAVAQDTPVALKHVDLRPPDDSGPYLADGATVGPKRTSRPLALEEVLINLMKLTDSIDIDDVSVIAEELSTGLAGTAPELERLADNSFALVDDLMELEPTARSLVGNGQEFLDATGSDTGRLPRIARALARISEQLRTVAPDGVELARQVPPLTERLVPLLRETQPSVSVLLANLVTPAQIVSARIPALEHGLIFIPRSFAELATIGEGNTANFEFVVTQGPVCYYDSPRRTPQQTEPKEPELTYHCPSEVPVRGATNAPRPDEARQRPVVTMADPATGRAAVPGGGSVRLGHGGGQADVLGDDSWQAIYLQGVQP</sequence>
<name>A0ABW2BYV1_9PSEU</name>
<dbReference type="InterPro" id="IPR052336">
    <property type="entry name" value="MlaD_Phospholipid_Transporter"/>
</dbReference>
<evidence type="ECO:0000259" key="2">
    <source>
        <dbReference type="Pfam" id="PF02470"/>
    </source>
</evidence>
<dbReference type="PANTHER" id="PTHR33371">
    <property type="entry name" value="INTERMEMBRANE PHOSPHOLIPID TRANSPORT SYSTEM BINDING PROTEIN MLAD-RELATED"/>
    <property type="match status" value="1"/>
</dbReference>
<dbReference type="Pfam" id="PF02470">
    <property type="entry name" value="MlaD"/>
    <property type="match status" value="1"/>
</dbReference>
<protein>
    <submittedName>
        <fullName evidence="3">MlaD family protein</fullName>
    </submittedName>
</protein>
<evidence type="ECO:0000313" key="4">
    <source>
        <dbReference type="Proteomes" id="UP001596337"/>
    </source>
</evidence>
<organism evidence="3 4">
    <name type="scientific">Haloechinothrix salitolerans</name>
    <dbReference type="NCBI Taxonomy" id="926830"/>
    <lineage>
        <taxon>Bacteria</taxon>
        <taxon>Bacillati</taxon>
        <taxon>Actinomycetota</taxon>
        <taxon>Actinomycetes</taxon>
        <taxon>Pseudonocardiales</taxon>
        <taxon>Pseudonocardiaceae</taxon>
        <taxon>Haloechinothrix</taxon>
    </lineage>
</organism>
<feature type="domain" description="Mce/MlaD" evidence="2">
    <location>
        <begin position="41"/>
        <end position="117"/>
    </location>
</feature>
<dbReference type="PANTHER" id="PTHR33371:SF16">
    <property type="entry name" value="MCE-FAMILY PROTEIN MCE3F"/>
    <property type="match status" value="1"/>
</dbReference>